<keyword evidence="1" id="KW-0812">Transmembrane</keyword>
<dbReference type="STRING" id="411473.RUMCAL_01262"/>
<proteinExistence type="predicted"/>
<dbReference type="Pfam" id="PF16316">
    <property type="entry name" value="DUF4956"/>
    <property type="match status" value="1"/>
</dbReference>
<sequence length="248" mass="27501">MLNTITNVLTATSSELSSLLSNVTATTSTASVGDMLFALILGVVMGFLISLVYIFTHKKSGYTQSYVMTLLMLPPIVAIVLVMINSMASALSLAGVFTLCRYRTVPGDPKDITYVFFAMATGVICGINGGGHVWFVFVFFAVIAAVLILIEVLRYGICKTSSMTLKVTIPEKLNYIGLFDDILAENTTSWHLKRVKTTNFGSLFELIYSIQLKNDVDQKKFMDEIRKRNGNLTVILSLYCYEDQVYEK</sequence>
<protein>
    <recommendedName>
        <fullName evidence="4">DUF4956 domain-containing protein</fullName>
    </recommendedName>
</protein>
<feature type="transmembrane region" description="Helical" evidence="1">
    <location>
        <begin position="36"/>
        <end position="56"/>
    </location>
</feature>
<comment type="caution">
    <text evidence="2">The sequence shown here is derived from an EMBL/GenBank/DDBJ whole genome shotgun (WGS) entry which is preliminary data.</text>
</comment>
<gene>
    <name evidence="2" type="ORF">RUMCAL_01262</name>
</gene>
<dbReference type="HOGENOM" id="CLU_100966_1_0_9"/>
<dbReference type="AlphaFoldDB" id="U2KCX0"/>
<name>U2KCX0_9FIRM</name>
<accession>U2KCX0</accession>
<dbReference type="OrthoDB" id="9803265at2"/>
<dbReference type="PATRIC" id="fig|411473.3.peg.1029"/>
<dbReference type="InterPro" id="IPR032531">
    <property type="entry name" value="DUF4956"/>
</dbReference>
<evidence type="ECO:0000313" key="3">
    <source>
        <dbReference type="Proteomes" id="UP000016662"/>
    </source>
</evidence>
<keyword evidence="1" id="KW-0472">Membrane</keyword>
<feature type="transmembrane region" description="Helical" evidence="1">
    <location>
        <begin position="112"/>
        <end position="129"/>
    </location>
</feature>
<dbReference type="eggNOG" id="COG1285">
    <property type="taxonomic scope" value="Bacteria"/>
</dbReference>
<feature type="transmembrane region" description="Helical" evidence="1">
    <location>
        <begin position="135"/>
        <end position="157"/>
    </location>
</feature>
<dbReference type="Proteomes" id="UP000016662">
    <property type="component" value="Unassembled WGS sequence"/>
</dbReference>
<reference evidence="2 3" key="1">
    <citation type="submission" date="2013-07" db="EMBL/GenBank/DDBJ databases">
        <authorList>
            <person name="Weinstock G."/>
            <person name="Sodergren E."/>
            <person name="Wylie T."/>
            <person name="Fulton L."/>
            <person name="Fulton R."/>
            <person name="Fronick C."/>
            <person name="O'Laughlin M."/>
            <person name="Godfrey J."/>
            <person name="Miner T."/>
            <person name="Herter B."/>
            <person name="Appelbaum E."/>
            <person name="Cordes M."/>
            <person name="Lek S."/>
            <person name="Wollam A."/>
            <person name="Pepin K.H."/>
            <person name="Palsikar V.B."/>
            <person name="Mitreva M."/>
            <person name="Wilson R.K."/>
        </authorList>
    </citation>
    <scope>NUCLEOTIDE SEQUENCE [LARGE SCALE GENOMIC DNA]</scope>
    <source>
        <strain evidence="2 3">ATCC 27760</strain>
    </source>
</reference>
<keyword evidence="3" id="KW-1185">Reference proteome</keyword>
<dbReference type="EMBL" id="AWVF01000159">
    <property type="protein sequence ID" value="ERJ96381.1"/>
    <property type="molecule type" value="Genomic_DNA"/>
</dbReference>
<evidence type="ECO:0000256" key="1">
    <source>
        <dbReference type="SAM" id="Phobius"/>
    </source>
</evidence>
<evidence type="ECO:0000313" key="2">
    <source>
        <dbReference type="EMBL" id="ERJ96381.1"/>
    </source>
</evidence>
<dbReference type="RefSeq" id="WP_021682722.1">
    <property type="nucleotide sequence ID" value="NZ_KI260437.1"/>
</dbReference>
<evidence type="ECO:0008006" key="4">
    <source>
        <dbReference type="Google" id="ProtNLM"/>
    </source>
</evidence>
<feature type="transmembrane region" description="Helical" evidence="1">
    <location>
        <begin position="76"/>
        <end position="100"/>
    </location>
</feature>
<keyword evidence="1" id="KW-1133">Transmembrane helix</keyword>
<organism evidence="2 3">
    <name type="scientific">Ruminococcus callidus ATCC 27760</name>
    <dbReference type="NCBI Taxonomy" id="411473"/>
    <lineage>
        <taxon>Bacteria</taxon>
        <taxon>Bacillati</taxon>
        <taxon>Bacillota</taxon>
        <taxon>Clostridia</taxon>
        <taxon>Eubacteriales</taxon>
        <taxon>Oscillospiraceae</taxon>
        <taxon>Ruminococcus</taxon>
    </lineage>
</organism>